<evidence type="ECO:0000313" key="2">
    <source>
        <dbReference type="EMBL" id="CAL1598552.1"/>
    </source>
</evidence>
<feature type="compositionally biased region" description="Pro residues" evidence="1">
    <location>
        <begin position="367"/>
        <end position="378"/>
    </location>
</feature>
<organism evidence="2 3">
    <name type="scientific">Knipowitschia caucasica</name>
    <name type="common">Caucasian dwarf goby</name>
    <name type="synonym">Pomatoschistus caucasicus</name>
    <dbReference type="NCBI Taxonomy" id="637954"/>
    <lineage>
        <taxon>Eukaryota</taxon>
        <taxon>Metazoa</taxon>
        <taxon>Chordata</taxon>
        <taxon>Craniata</taxon>
        <taxon>Vertebrata</taxon>
        <taxon>Euteleostomi</taxon>
        <taxon>Actinopterygii</taxon>
        <taxon>Neopterygii</taxon>
        <taxon>Teleostei</taxon>
        <taxon>Neoteleostei</taxon>
        <taxon>Acanthomorphata</taxon>
        <taxon>Gobiaria</taxon>
        <taxon>Gobiiformes</taxon>
        <taxon>Gobioidei</taxon>
        <taxon>Gobiidae</taxon>
        <taxon>Gobiinae</taxon>
        <taxon>Knipowitschia</taxon>
    </lineage>
</organism>
<keyword evidence="3" id="KW-1185">Reference proteome</keyword>
<sequence length="444" mass="47778">MNFLRLVWSVTRRGASVCAGVRWSGEYLTIHLPPSPTPPSSPPVTTARPRCLQGPPPLFFVASVCEHLELRRQHSFVDNDFGALGPVCVLCAPWRPVAVVEVRSSRRYFRSANEDGGGAQRGLIRGRGDAGGGGPPADAHLHRFEQQRDDDARVRLQPEDARGGGGYGGVGGCSVEVAKLGAKSRVKEMFHLQSKITGVESLGSRGIGANVTSGLSPSDAPFCLGPTSQTSSTQNDGLSHMSHYLSPQSCPPTPLLPGPPSPVPCPRWLLLAPTQTTAAPDLKVKTRAEGARREGKGVRRQRKHRERGACKRVFTPSLVRVEARGDEFATKAGYCQRRVKMAPHEVPPAHIKAARRGSQSGSLSLPCDPPSLPRDPPFAPPSVNTFGFRGLFCKDAPGLGAVWCAVRCEGTLRRTVRFLRPIRTQNSPDKAPANALSASNRSRK</sequence>
<evidence type="ECO:0000256" key="1">
    <source>
        <dbReference type="SAM" id="MobiDB-lite"/>
    </source>
</evidence>
<dbReference type="EMBL" id="OZ035844">
    <property type="protein sequence ID" value="CAL1598552.1"/>
    <property type="molecule type" value="Genomic_DNA"/>
</dbReference>
<proteinExistence type="predicted"/>
<feature type="region of interest" description="Disordered" evidence="1">
    <location>
        <begin position="286"/>
        <end position="306"/>
    </location>
</feature>
<feature type="region of interest" description="Disordered" evidence="1">
    <location>
        <begin position="354"/>
        <end position="378"/>
    </location>
</feature>
<dbReference type="AlphaFoldDB" id="A0AAV2LEC4"/>
<feature type="region of interest" description="Disordered" evidence="1">
    <location>
        <begin position="423"/>
        <end position="444"/>
    </location>
</feature>
<evidence type="ECO:0000313" key="3">
    <source>
        <dbReference type="Proteomes" id="UP001497482"/>
    </source>
</evidence>
<accession>A0AAV2LEC4</accession>
<protein>
    <submittedName>
        <fullName evidence="2">Uncharacterized protein</fullName>
    </submittedName>
</protein>
<dbReference type="Proteomes" id="UP001497482">
    <property type="component" value="Chromosome 22"/>
</dbReference>
<gene>
    <name evidence="2" type="ORF">KC01_LOCUS26919</name>
</gene>
<name>A0AAV2LEC4_KNICA</name>
<feature type="compositionally biased region" description="Basic and acidic residues" evidence="1">
    <location>
        <begin position="286"/>
        <end position="297"/>
    </location>
</feature>
<feature type="region of interest" description="Disordered" evidence="1">
    <location>
        <begin position="111"/>
        <end position="140"/>
    </location>
</feature>
<reference evidence="2 3" key="1">
    <citation type="submission" date="2024-04" db="EMBL/GenBank/DDBJ databases">
        <authorList>
            <person name="Waldvogel A.-M."/>
            <person name="Schoenle A."/>
        </authorList>
    </citation>
    <scope>NUCLEOTIDE SEQUENCE [LARGE SCALE GENOMIC DNA]</scope>
</reference>